<dbReference type="InterPro" id="IPR004360">
    <property type="entry name" value="Glyas_Fos-R_dOase_dom"/>
</dbReference>
<accession>A0A148KNS2</accession>
<gene>
    <name evidence="2" type="ORF">AX660_20400</name>
</gene>
<dbReference type="EMBL" id="LSNE01000009">
    <property type="protein sequence ID" value="KXI27878.1"/>
    <property type="molecule type" value="Genomic_DNA"/>
</dbReference>
<dbReference type="SUPFAM" id="SSF54593">
    <property type="entry name" value="Glyoxalase/Bleomycin resistance protein/Dihydroxybiphenyl dioxygenase"/>
    <property type="match status" value="1"/>
</dbReference>
<evidence type="ECO:0000313" key="3">
    <source>
        <dbReference type="Proteomes" id="UP000070299"/>
    </source>
</evidence>
<dbReference type="Gene3D" id="3.10.180.10">
    <property type="entry name" value="2,3-Dihydroxybiphenyl 1,2-Dioxygenase, domain 1"/>
    <property type="match status" value="1"/>
</dbReference>
<dbReference type="InterPro" id="IPR037523">
    <property type="entry name" value="VOC_core"/>
</dbReference>
<evidence type="ECO:0000259" key="1">
    <source>
        <dbReference type="PROSITE" id="PS51819"/>
    </source>
</evidence>
<dbReference type="Pfam" id="PF00903">
    <property type="entry name" value="Glyoxalase"/>
    <property type="match status" value="1"/>
</dbReference>
<dbReference type="InterPro" id="IPR029068">
    <property type="entry name" value="Glyas_Bleomycin-R_OHBP_Dase"/>
</dbReference>
<protein>
    <submittedName>
        <fullName evidence="2">Glyoxalase</fullName>
    </submittedName>
</protein>
<evidence type="ECO:0000313" key="2">
    <source>
        <dbReference type="EMBL" id="KXI27878.1"/>
    </source>
</evidence>
<name>A0A148KNS2_9ALTE</name>
<sequence>MCNNTTHTNSDKAAINTLGIHHLGLSVPDIKQTAAFFMEQLNFSQVGEKPDYPAIFISDGSIMLTLWQVNNKNNMIAFDRKHNIGLHHFALKVANLEQLQNLHLQLSLLDNVEIEFAPEALNHSTIHHMMCLIPGGIRLELIAA</sequence>
<keyword evidence="3" id="KW-1185">Reference proteome</keyword>
<reference evidence="3" key="1">
    <citation type="submission" date="2016-02" db="EMBL/GenBank/DDBJ databases">
        <authorList>
            <person name="Schultz-Johansen M."/>
            <person name="Glaring M.A."/>
            <person name="Bech P.K."/>
            <person name="Stougaard P."/>
        </authorList>
    </citation>
    <scope>NUCLEOTIDE SEQUENCE [LARGE SCALE GENOMIC DNA]</scope>
    <source>
        <strain evidence="3">S66</strain>
    </source>
</reference>
<dbReference type="Proteomes" id="UP000070299">
    <property type="component" value="Unassembled WGS sequence"/>
</dbReference>
<dbReference type="PROSITE" id="PS51819">
    <property type="entry name" value="VOC"/>
    <property type="match status" value="1"/>
</dbReference>
<dbReference type="RefSeq" id="WP_068379593.1">
    <property type="nucleotide sequence ID" value="NZ_LSNE01000009.1"/>
</dbReference>
<dbReference type="AlphaFoldDB" id="A0A148KNS2"/>
<organism evidence="2 3">
    <name type="scientific">Paraglaciecola hydrolytica</name>
    <dbReference type="NCBI Taxonomy" id="1799789"/>
    <lineage>
        <taxon>Bacteria</taxon>
        <taxon>Pseudomonadati</taxon>
        <taxon>Pseudomonadota</taxon>
        <taxon>Gammaproteobacteria</taxon>
        <taxon>Alteromonadales</taxon>
        <taxon>Alteromonadaceae</taxon>
        <taxon>Paraglaciecola</taxon>
    </lineage>
</organism>
<comment type="caution">
    <text evidence="2">The sequence shown here is derived from an EMBL/GenBank/DDBJ whole genome shotgun (WGS) entry which is preliminary data.</text>
</comment>
<feature type="domain" description="VOC" evidence="1">
    <location>
        <begin position="19"/>
        <end position="144"/>
    </location>
</feature>
<dbReference type="OrthoDB" id="2613830at2"/>
<dbReference type="STRING" id="1799789.AX660_20400"/>
<proteinExistence type="predicted"/>